<keyword evidence="8" id="KW-0963">Cytoplasm</keyword>
<feature type="binding site" evidence="8">
    <location>
        <position position="346"/>
    </location>
    <ligand>
        <name>Mn(2+)</name>
        <dbReference type="ChEBI" id="CHEBI:29035"/>
        <label>2</label>
    </ligand>
</feature>
<dbReference type="InterPro" id="IPR043472">
    <property type="entry name" value="Macro_dom-like"/>
</dbReference>
<dbReference type="Gene3D" id="3.40.630.10">
    <property type="entry name" value="Zn peptidases"/>
    <property type="match status" value="1"/>
</dbReference>
<keyword evidence="8" id="KW-0479">Metal-binding</keyword>
<keyword evidence="4 8" id="KW-0031">Aminopeptidase</keyword>
<comment type="catalytic activity">
    <reaction evidence="2 8">
        <text>Release of an N-terminal amino acid, preferentially leucine, but not glutamic or aspartic acids.</text>
        <dbReference type="EC" id="3.4.11.10"/>
    </reaction>
</comment>
<dbReference type="HAMAP" id="MF_00181">
    <property type="entry name" value="Cytosol_peptidase_M17"/>
    <property type="match status" value="1"/>
</dbReference>
<comment type="subcellular location">
    <subcellularLocation>
        <location evidence="8">Cytoplasm</location>
    </subcellularLocation>
</comment>
<dbReference type="PROSITE" id="PS00631">
    <property type="entry name" value="CYTOSOL_AP"/>
    <property type="match status" value="1"/>
</dbReference>
<name>A0A8J3Z1N1_9ACTN</name>
<evidence type="ECO:0000256" key="5">
    <source>
        <dbReference type="ARBA" id="ARBA00022670"/>
    </source>
</evidence>
<comment type="function">
    <text evidence="7 8">Presumably involved in the processing and regular turnover of intracellular proteins. Catalyzes the removal of unsubstituted N-terminal amino acids from various peptides.</text>
</comment>
<evidence type="ECO:0000256" key="2">
    <source>
        <dbReference type="ARBA" id="ARBA00000967"/>
    </source>
</evidence>
<evidence type="ECO:0000259" key="9">
    <source>
        <dbReference type="PROSITE" id="PS00631"/>
    </source>
</evidence>
<dbReference type="PRINTS" id="PR00481">
    <property type="entry name" value="LAMNOPPTDASE"/>
</dbReference>
<protein>
    <recommendedName>
        <fullName evidence="8">Probable cytosol aminopeptidase</fullName>
        <ecNumber evidence="8">3.4.11.1</ecNumber>
    </recommendedName>
    <alternativeName>
        <fullName evidence="8">Leucine aminopeptidase</fullName>
        <shortName evidence="8">LAP</shortName>
        <ecNumber evidence="8">3.4.11.10</ecNumber>
    </alternativeName>
    <alternativeName>
        <fullName evidence="8">Leucyl aminopeptidase</fullName>
    </alternativeName>
</protein>
<dbReference type="Pfam" id="PF02789">
    <property type="entry name" value="Peptidase_M17_N"/>
    <property type="match status" value="1"/>
</dbReference>
<evidence type="ECO:0000313" key="10">
    <source>
        <dbReference type="EMBL" id="GIJ53700.1"/>
    </source>
</evidence>
<dbReference type="PANTHER" id="PTHR11963">
    <property type="entry name" value="LEUCINE AMINOPEPTIDASE-RELATED"/>
    <property type="match status" value="1"/>
</dbReference>
<evidence type="ECO:0000256" key="1">
    <source>
        <dbReference type="ARBA" id="ARBA00000135"/>
    </source>
</evidence>
<feature type="binding site" evidence="8">
    <location>
        <position position="346"/>
    </location>
    <ligand>
        <name>Mn(2+)</name>
        <dbReference type="ChEBI" id="CHEBI:29035"/>
        <label>1</label>
    </ligand>
</feature>
<feature type="active site" evidence="8">
    <location>
        <position position="348"/>
    </location>
</feature>
<dbReference type="EC" id="3.4.11.1" evidence="8"/>
<keyword evidence="5 8" id="KW-0645">Protease</keyword>
<evidence type="ECO:0000256" key="8">
    <source>
        <dbReference type="HAMAP-Rule" id="MF_00181"/>
    </source>
</evidence>
<dbReference type="Pfam" id="PF00883">
    <property type="entry name" value="Peptidase_M17"/>
    <property type="match status" value="1"/>
</dbReference>
<feature type="active site" evidence="8">
    <location>
        <position position="274"/>
    </location>
</feature>
<sequence length="498" mass="52722">MLDLRFARAVPRSATVVALAVAKAAAPEDDAESDETGDLDVLGTPPAGVDADELAAFLREVEHKGKAGSVQTWVRPLQPVTRLLLAGVGTGDEAGWRSAGAALARKAKGEERLAVLLPPDCGEAEVRGLAEGLWLASYRFSLTSDDDDGPKLRWVTLVTGAEASVADALETARTAARMTMLARDLTNTPSDRKTPEWMARQLVREARDLTGVTVTVRDPAQLAAEGFGGVLAVGGGSASGPRFVEISWRPRGAKRHVVLVGKGITFDTGGVCIKTRDGMKLMRKDMGGGAAVAAATFGAAARRLPVRITALVPLAENMVSGAAMRPGDVIRHYGGITTEVRNTDAEGRLILADALQYAVRRLRPDVLVDLATLTGAQSVALGKRTAALFSDNEALAEELTAAGADAGERMWRLPLHDDYTEALDGDDTDLVNSTEIGGGAMMAALFLRAFTGDYRDRWAHLDMSAPAWSDKTDGDLSKGATGWGVRTLLRWLETQAAS</sequence>
<evidence type="ECO:0000256" key="4">
    <source>
        <dbReference type="ARBA" id="ARBA00022438"/>
    </source>
</evidence>
<accession>A0A8J3Z1N1</accession>
<comment type="catalytic activity">
    <reaction evidence="1 8">
        <text>Release of an N-terminal amino acid, Xaa-|-Yaa-, in which Xaa is preferably Leu, but may be other amino acids including Pro although not Arg or Lys, and Yaa may be Pro. Amino acid amides and methyl esters are also readily hydrolyzed, but rates on arylamides are exceedingly low.</text>
        <dbReference type="EC" id="3.4.11.1"/>
    </reaction>
</comment>
<proteinExistence type="inferred from homology"/>
<dbReference type="Proteomes" id="UP000612585">
    <property type="component" value="Unassembled WGS sequence"/>
</dbReference>
<dbReference type="InterPro" id="IPR023042">
    <property type="entry name" value="Peptidase_M17_leu_NH2_pept"/>
</dbReference>
<reference evidence="10" key="1">
    <citation type="submission" date="2021-01" db="EMBL/GenBank/DDBJ databases">
        <title>Whole genome shotgun sequence of Virgisporangium aurantiacum NBRC 16421.</title>
        <authorList>
            <person name="Komaki H."/>
            <person name="Tamura T."/>
        </authorList>
    </citation>
    <scope>NUCLEOTIDE SEQUENCE</scope>
    <source>
        <strain evidence="10">NBRC 16421</strain>
    </source>
</reference>
<comment type="similarity">
    <text evidence="3 8">Belongs to the peptidase M17 family.</text>
</comment>
<evidence type="ECO:0000256" key="3">
    <source>
        <dbReference type="ARBA" id="ARBA00009528"/>
    </source>
</evidence>
<comment type="caution">
    <text evidence="10">The sequence shown here is derived from an EMBL/GenBank/DDBJ whole genome shotgun (WGS) entry which is preliminary data.</text>
</comment>
<dbReference type="RefSeq" id="WP_203988165.1">
    <property type="nucleotide sequence ID" value="NZ_BOPG01000009.1"/>
</dbReference>
<organism evidence="10 11">
    <name type="scientific">Virgisporangium aurantiacum</name>
    <dbReference type="NCBI Taxonomy" id="175570"/>
    <lineage>
        <taxon>Bacteria</taxon>
        <taxon>Bacillati</taxon>
        <taxon>Actinomycetota</taxon>
        <taxon>Actinomycetes</taxon>
        <taxon>Micromonosporales</taxon>
        <taxon>Micromonosporaceae</taxon>
        <taxon>Virgisporangium</taxon>
    </lineage>
</organism>
<keyword evidence="6 8" id="KW-0378">Hydrolase</keyword>
<dbReference type="GO" id="GO:0005737">
    <property type="term" value="C:cytoplasm"/>
    <property type="evidence" value="ECO:0007669"/>
    <property type="project" value="UniProtKB-SubCell"/>
</dbReference>
<evidence type="ECO:0000256" key="7">
    <source>
        <dbReference type="ARBA" id="ARBA00049972"/>
    </source>
</evidence>
<dbReference type="SUPFAM" id="SSF52949">
    <property type="entry name" value="Macro domain-like"/>
    <property type="match status" value="1"/>
</dbReference>
<dbReference type="SUPFAM" id="SSF53187">
    <property type="entry name" value="Zn-dependent exopeptidases"/>
    <property type="match status" value="1"/>
</dbReference>
<dbReference type="Gene3D" id="3.40.220.10">
    <property type="entry name" value="Leucine Aminopeptidase, subunit E, domain 1"/>
    <property type="match status" value="1"/>
</dbReference>
<gene>
    <name evidence="10" type="primary">pepA_1</name>
    <name evidence="8" type="synonym">pepA</name>
    <name evidence="10" type="ORF">Vau01_012160</name>
</gene>
<dbReference type="GO" id="GO:0070006">
    <property type="term" value="F:metalloaminopeptidase activity"/>
    <property type="evidence" value="ECO:0007669"/>
    <property type="project" value="InterPro"/>
</dbReference>
<dbReference type="AlphaFoldDB" id="A0A8J3Z1N1"/>
<dbReference type="PANTHER" id="PTHR11963:SF23">
    <property type="entry name" value="CYTOSOL AMINOPEPTIDASE"/>
    <property type="match status" value="1"/>
</dbReference>
<evidence type="ECO:0000256" key="6">
    <source>
        <dbReference type="ARBA" id="ARBA00022801"/>
    </source>
</evidence>
<dbReference type="InterPro" id="IPR011356">
    <property type="entry name" value="Leucine_aapep/pepB"/>
</dbReference>
<evidence type="ECO:0000313" key="11">
    <source>
        <dbReference type="Proteomes" id="UP000612585"/>
    </source>
</evidence>
<dbReference type="EC" id="3.4.11.10" evidence="8"/>
<comment type="cofactor">
    <cofactor evidence="8">
        <name>Mn(2+)</name>
        <dbReference type="ChEBI" id="CHEBI:29035"/>
    </cofactor>
    <text evidence="8">Binds 2 manganese ions per subunit.</text>
</comment>
<keyword evidence="8" id="KW-0464">Manganese</keyword>
<feature type="binding site" evidence="8">
    <location>
        <position position="267"/>
    </location>
    <ligand>
        <name>Mn(2+)</name>
        <dbReference type="ChEBI" id="CHEBI:29035"/>
        <label>2</label>
    </ligand>
</feature>
<feature type="binding site" evidence="8">
    <location>
        <position position="267"/>
    </location>
    <ligand>
        <name>Mn(2+)</name>
        <dbReference type="ChEBI" id="CHEBI:29035"/>
        <label>1</label>
    </ligand>
</feature>
<feature type="binding site" evidence="8">
    <location>
        <position position="344"/>
    </location>
    <ligand>
        <name>Mn(2+)</name>
        <dbReference type="ChEBI" id="CHEBI:29035"/>
        <label>1</label>
    </ligand>
</feature>
<feature type="binding site" evidence="8">
    <location>
        <position position="262"/>
    </location>
    <ligand>
        <name>Mn(2+)</name>
        <dbReference type="ChEBI" id="CHEBI:29035"/>
        <label>2</label>
    </ligand>
</feature>
<dbReference type="CDD" id="cd00433">
    <property type="entry name" value="Peptidase_M17"/>
    <property type="match status" value="1"/>
</dbReference>
<keyword evidence="11" id="KW-1185">Reference proteome</keyword>
<dbReference type="InterPro" id="IPR008283">
    <property type="entry name" value="Peptidase_M17_N"/>
</dbReference>
<dbReference type="InterPro" id="IPR000819">
    <property type="entry name" value="Peptidase_M17_C"/>
</dbReference>
<dbReference type="GO" id="GO:0006508">
    <property type="term" value="P:proteolysis"/>
    <property type="evidence" value="ECO:0007669"/>
    <property type="project" value="UniProtKB-KW"/>
</dbReference>
<feature type="domain" description="Cytosol aminopeptidase" evidence="9">
    <location>
        <begin position="342"/>
        <end position="349"/>
    </location>
</feature>
<dbReference type="GO" id="GO:0030145">
    <property type="term" value="F:manganese ion binding"/>
    <property type="evidence" value="ECO:0007669"/>
    <property type="project" value="UniProtKB-UniRule"/>
</dbReference>
<feature type="binding site" evidence="8">
    <location>
        <position position="285"/>
    </location>
    <ligand>
        <name>Mn(2+)</name>
        <dbReference type="ChEBI" id="CHEBI:29035"/>
        <label>2</label>
    </ligand>
</feature>
<dbReference type="EMBL" id="BOPG01000009">
    <property type="protein sequence ID" value="GIJ53700.1"/>
    <property type="molecule type" value="Genomic_DNA"/>
</dbReference>